<evidence type="ECO:0008006" key="4">
    <source>
        <dbReference type="Google" id="ProtNLM"/>
    </source>
</evidence>
<comment type="similarity">
    <text evidence="1">Belongs to the short-chain dehydrogenases/reductases (SDR) family.</text>
</comment>
<dbReference type="Pfam" id="PF00106">
    <property type="entry name" value="adh_short"/>
    <property type="match status" value="1"/>
</dbReference>
<comment type="caution">
    <text evidence="3">The sequence shown here is derived from an EMBL/GenBank/DDBJ whole genome shotgun (WGS) entry which is preliminary data.</text>
</comment>
<dbReference type="Gene3D" id="3.40.50.720">
    <property type="entry name" value="NAD(P)-binding Rossmann-like Domain"/>
    <property type="match status" value="1"/>
</dbReference>
<dbReference type="PRINTS" id="PR00081">
    <property type="entry name" value="GDHRDH"/>
</dbReference>
<dbReference type="AlphaFoldDB" id="X1IN67"/>
<proteinExistence type="inferred from homology"/>
<sequence length="130" mass="13789">MGVPSLPLPGKVAIVTGGRRGIGKAIALALAEAGADIAICDRVIEDGEVKAVADEVQQLGRRSLAVRADITQKADVDSMVQRVTDEFGVIDILVNNAAMNIRAPLLELGEDGWDRVIDTDLKGYYLCSQA</sequence>
<name>X1IN67_9ZZZZ</name>
<evidence type="ECO:0000256" key="1">
    <source>
        <dbReference type="ARBA" id="ARBA00006484"/>
    </source>
</evidence>
<reference evidence="3" key="1">
    <citation type="journal article" date="2014" name="Front. Microbiol.">
        <title>High frequency of phylogenetically diverse reductive dehalogenase-homologous genes in deep subseafloor sedimentary metagenomes.</title>
        <authorList>
            <person name="Kawai M."/>
            <person name="Futagami T."/>
            <person name="Toyoda A."/>
            <person name="Takaki Y."/>
            <person name="Nishi S."/>
            <person name="Hori S."/>
            <person name="Arai W."/>
            <person name="Tsubouchi T."/>
            <person name="Morono Y."/>
            <person name="Uchiyama I."/>
            <person name="Ito T."/>
            <person name="Fujiyama A."/>
            <person name="Inagaki F."/>
            <person name="Takami H."/>
        </authorList>
    </citation>
    <scope>NUCLEOTIDE SEQUENCE</scope>
    <source>
        <strain evidence="3">Expedition CK06-06</strain>
    </source>
</reference>
<accession>X1IN67</accession>
<dbReference type="CDD" id="cd05233">
    <property type="entry name" value="SDR_c"/>
    <property type="match status" value="1"/>
</dbReference>
<feature type="non-terminal residue" evidence="3">
    <location>
        <position position="130"/>
    </location>
</feature>
<organism evidence="3">
    <name type="scientific">marine sediment metagenome</name>
    <dbReference type="NCBI Taxonomy" id="412755"/>
    <lineage>
        <taxon>unclassified sequences</taxon>
        <taxon>metagenomes</taxon>
        <taxon>ecological metagenomes</taxon>
    </lineage>
</organism>
<gene>
    <name evidence="3" type="ORF">S03H2_65000</name>
</gene>
<dbReference type="SUPFAM" id="SSF51735">
    <property type="entry name" value="NAD(P)-binding Rossmann-fold domains"/>
    <property type="match status" value="1"/>
</dbReference>
<dbReference type="EMBL" id="BARU01042282">
    <property type="protein sequence ID" value="GAH83162.1"/>
    <property type="molecule type" value="Genomic_DNA"/>
</dbReference>
<evidence type="ECO:0000313" key="3">
    <source>
        <dbReference type="EMBL" id="GAH83162.1"/>
    </source>
</evidence>
<dbReference type="PANTHER" id="PTHR43669:SF14">
    <property type="entry name" value="OXIDOREDUCTASE"/>
    <property type="match status" value="1"/>
</dbReference>
<evidence type="ECO:0000256" key="2">
    <source>
        <dbReference type="ARBA" id="ARBA00023002"/>
    </source>
</evidence>
<protein>
    <recommendedName>
        <fullName evidence="4">Short-chain dehydrogenase/reductase SDR</fullName>
    </recommendedName>
</protein>
<dbReference type="InterPro" id="IPR002347">
    <property type="entry name" value="SDR_fam"/>
</dbReference>
<dbReference type="PANTHER" id="PTHR43669">
    <property type="entry name" value="5-KETO-D-GLUCONATE 5-REDUCTASE"/>
    <property type="match status" value="1"/>
</dbReference>
<keyword evidence="2" id="KW-0560">Oxidoreductase</keyword>
<dbReference type="GO" id="GO:0016491">
    <property type="term" value="F:oxidoreductase activity"/>
    <property type="evidence" value="ECO:0007669"/>
    <property type="project" value="UniProtKB-KW"/>
</dbReference>
<dbReference type="InterPro" id="IPR036291">
    <property type="entry name" value="NAD(P)-bd_dom_sf"/>
</dbReference>